<evidence type="ECO:0000313" key="5">
    <source>
        <dbReference type="EMBL" id="MFD1784817.1"/>
    </source>
</evidence>
<accession>A0ABW4N3V9</accession>
<dbReference type="PANTHER" id="PTHR45138">
    <property type="entry name" value="REGULATORY COMPONENTS OF SENSORY TRANSDUCTION SYSTEM"/>
    <property type="match status" value="1"/>
</dbReference>
<dbReference type="SUPFAM" id="SSF55073">
    <property type="entry name" value="Nucleotide cyclase"/>
    <property type="match status" value="1"/>
</dbReference>
<name>A0ABW4N3V9_9CAUL</name>
<dbReference type="RefSeq" id="WP_377284099.1">
    <property type="nucleotide sequence ID" value="NZ_JBHRSI010000011.1"/>
</dbReference>
<dbReference type="EC" id="2.7.7.65" evidence="1"/>
<dbReference type="Pfam" id="PF00990">
    <property type="entry name" value="GGDEF"/>
    <property type="match status" value="1"/>
</dbReference>
<evidence type="ECO:0000256" key="2">
    <source>
        <dbReference type="ARBA" id="ARBA00034247"/>
    </source>
</evidence>
<dbReference type="InterPro" id="IPR043128">
    <property type="entry name" value="Rev_trsase/Diguanyl_cyclase"/>
</dbReference>
<proteinExistence type="predicted"/>
<dbReference type="Proteomes" id="UP001597237">
    <property type="component" value="Unassembled WGS sequence"/>
</dbReference>
<dbReference type="PROSITE" id="PS50887">
    <property type="entry name" value="GGDEF"/>
    <property type="match status" value="1"/>
</dbReference>
<evidence type="ECO:0000259" key="4">
    <source>
        <dbReference type="PROSITE" id="PS50887"/>
    </source>
</evidence>
<dbReference type="InterPro" id="IPR000160">
    <property type="entry name" value="GGDEF_dom"/>
</dbReference>
<organism evidence="5 6">
    <name type="scientific">Phenylobacterium terrae</name>
    <dbReference type="NCBI Taxonomy" id="2665495"/>
    <lineage>
        <taxon>Bacteria</taxon>
        <taxon>Pseudomonadati</taxon>
        <taxon>Pseudomonadota</taxon>
        <taxon>Alphaproteobacteria</taxon>
        <taxon>Caulobacterales</taxon>
        <taxon>Caulobacteraceae</taxon>
        <taxon>Phenylobacterium</taxon>
    </lineage>
</organism>
<reference evidence="6" key="1">
    <citation type="journal article" date="2019" name="Int. J. Syst. Evol. Microbiol.">
        <title>The Global Catalogue of Microorganisms (GCM) 10K type strain sequencing project: providing services to taxonomists for standard genome sequencing and annotation.</title>
        <authorList>
            <consortium name="The Broad Institute Genomics Platform"/>
            <consortium name="The Broad Institute Genome Sequencing Center for Infectious Disease"/>
            <person name="Wu L."/>
            <person name="Ma J."/>
        </authorList>
    </citation>
    <scope>NUCLEOTIDE SEQUENCE [LARGE SCALE GENOMIC DNA]</scope>
    <source>
        <strain evidence="6">DFY28</strain>
    </source>
</reference>
<dbReference type="Gene3D" id="1.20.1480.30">
    <property type="entry name" value="Designed four-helix bundle protein"/>
    <property type="match status" value="1"/>
</dbReference>
<dbReference type="SMART" id="SM00267">
    <property type="entry name" value="GGDEF"/>
    <property type="match status" value="1"/>
</dbReference>
<keyword evidence="6" id="KW-1185">Reference proteome</keyword>
<comment type="catalytic activity">
    <reaction evidence="2">
        <text>2 GTP = 3',3'-c-di-GMP + 2 diphosphate</text>
        <dbReference type="Rhea" id="RHEA:24898"/>
        <dbReference type="ChEBI" id="CHEBI:33019"/>
        <dbReference type="ChEBI" id="CHEBI:37565"/>
        <dbReference type="ChEBI" id="CHEBI:58805"/>
        <dbReference type="EC" id="2.7.7.65"/>
    </reaction>
</comment>
<dbReference type="InterPro" id="IPR029787">
    <property type="entry name" value="Nucleotide_cyclase"/>
</dbReference>
<comment type="caution">
    <text evidence="5">The sequence shown here is derived from an EMBL/GenBank/DDBJ whole genome shotgun (WGS) entry which is preliminary data.</text>
</comment>
<sequence>MSEGVDSRLRAHGGYALARNAVDAMEKAGVWPTAVNFELWVNYVADPQSPLAQEIDRLISSGEAFTESVTEQLAAHFLPKSRLTDHIRDAGDQLGRELAAVSLAIADAQKTSHVYGETLAVASRNLGGGVQDVERLKATVDTLSTATQRVQDENRALEARLAESSAEVSRLRDHLEQVRKDATTDGLTNIANRKSFDEKLEQACEDARQTGRPLALAVLDIDHFKLFNDTWGHQTGDQVLRYVASVIGRNAPAPRFCARYGGEEFAVIFTGESAADVYAGLQAMRAEVNSRILKRRSTGEDLGQITLSAGMAMLRPGETPHSLVERADAALYASKRNGRNRVTSAESIANAA</sequence>
<dbReference type="EMBL" id="JBHUEY010000006">
    <property type="protein sequence ID" value="MFD1784817.1"/>
    <property type="molecule type" value="Genomic_DNA"/>
</dbReference>
<evidence type="ECO:0000256" key="1">
    <source>
        <dbReference type="ARBA" id="ARBA00012528"/>
    </source>
</evidence>
<evidence type="ECO:0000256" key="3">
    <source>
        <dbReference type="SAM" id="Coils"/>
    </source>
</evidence>
<feature type="coiled-coil region" evidence="3">
    <location>
        <begin position="133"/>
        <end position="181"/>
    </location>
</feature>
<feature type="domain" description="GGDEF" evidence="4">
    <location>
        <begin position="212"/>
        <end position="347"/>
    </location>
</feature>
<protein>
    <recommendedName>
        <fullName evidence="1">diguanylate cyclase</fullName>
        <ecNumber evidence="1">2.7.7.65</ecNumber>
    </recommendedName>
</protein>
<gene>
    <name evidence="5" type="ORF">ACFSC0_15540</name>
</gene>
<dbReference type="PANTHER" id="PTHR45138:SF9">
    <property type="entry name" value="DIGUANYLATE CYCLASE DGCM-RELATED"/>
    <property type="match status" value="1"/>
</dbReference>
<dbReference type="NCBIfam" id="TIGR00254">
    <property type="entry name" value="GGDEF"/>
    <property type="match status" value="1"/>
</dbReference>
<dbReference type="InterPro" id="IPR050469">
    <property type="entry name" value="Diguanylate_Cyclase"/>
</dbReference>
<dbReference type="Gene3D" id="3.30.70.270">
    <property type="match status" value="1"/>
</dbReference>
<dbReference type="CDD" id="cd01949">
    <property type="entry name" value="GGDEF"/>
    <property type="match status" value="1"/>
</dbReference>
<keyword evidence="3" id="KW-0175">Coiled coil</keyword>
<evidence type="ECO:0000313" key="6">
    <source>
        <dbReference type="Proteomes" id="UP001597237"/>
    </source>
</evidence>